<sequence length="99" mass="11940">MYRVRLLAAVYRERKALPGVIRQRIKKIIDDLEDNPRLHNSIALQLDNMEIWEARRIRVDDWRIIYAIDEEFQQVAILAIRQRPPYDYEDLGDLFSNLE</sequence>
<dbReference type="AlphaFoldDB" id="A0A8J7CID3"/>
<accession>A0A8J7CID3</accession>
<evidence type="ECO:0000256" key="1">
    <source>
        <dbReference type="ARBA" id="ARBA00022649"/>
    </source>
</evidence>
<dbReference type="InterPro" id="IPR035093">
    <property type="entry name" value="RelE/ParE_toxin_dom_sf"/>
</dbReference>
<dbReference type="Gene3D" id="3.30.2310.20">
    <property type="entry name" value="RelE-like"/>
    <property type="match status" value="1"/>
</dbReference>
<gene>
    <name evidence="2" type="ORF">ICL16_44390</name>
</gene>
<evidence type="ECO:0000313" key="3">
    <source>
        <dbReference type="Proteomes" id="UP000629098"/>
    </source>
</evidence>
<reference evidence="2" key="1">
    <citation type="submission" date="2020-09" db="EMBL/GenBank/DDBJ databases">
        <title>Iningainema tapete sp. nov. (Scytonemataceae, Cyanobacteria) from greenhouses in central Florida (USA) produces two types of nodularin with biosynthetic potential for microcystin-LR and anabaenopeptins.</title>
        <authorList>
            <person name="Berthold D.E."/>
            <person name="Lefler F.W."/>
            <person name="Huang I.-S."/>
            <person name="Abdulla H."/>
            <person name="Zimba P.V."/>
            <person name="Laughinghouse H.D. IV."/>
        </authorList>
    </citation>
    <scope>NUCLEOTIDE SEQUENCE</scope>
    <source>
        <strain evidence="2">BLCCT55</strain>
    </source>
</reference>
<keyword evidence="1" id="KW-1277">Toxin-antitoxin system</keyword>
<protein>
    <submittedName>
        <fullName evidence="2">Type II toxin-antitoxin system RelE/ParE family toxin</fullName>
    </submittedName>
</protein>
<organism evidence="2 3">
    <name type="scientific">Iningainema tapete BLCC-T55</name>
    <dbReference type="NCBI Taxonomy" id="2748662"/>
    <lineage>
        <taxon>Bacteria</taxon>
        <taxon>Bacillati</taxon>
        <taxon>Cyanobacteriota</taxon>
        <taxon>Cyanophyceae</taxon>
        <taxon>Nostocales</taxon>
        <taxon>Scytonemataceae</taxon>
        <taxon>Iningainema tapete</taxon>
    </lineage>
</organism>
<dbReference type="InterPro" id="IPR007712">
    <property type="entry name" value="RelE/ParE_toxin"/>
</dbReference>
<dbReference type="EMBL" id="JACXAE010000134">
    <property type="protein sequence ID" value="MBD2778905.1"/>
    <property type="molecule type" value="Genomic_DNA"/>
</dbReference>
<dbReference type="Pfam" id="PF05016">
    <property type="entry name" value="ParE_toxin"/>
    <property type="match status" value="1"/>
</dbReference>
<dbReference type="Proteomes" id="UP000629098">
    <property type="component" value="Unassembled WGS sequence"/>
</dbReference>
<keyword evidence="3" id="KW-1185">Reference proteome</keyword>
<proteinExistence type="predicted"/>
<name>A0A8J7CID3_9CYAN</name>
<dbReference type="SUPFAM" id="SSF143011">
    <property type="entry name" value="RelE-like"/>
    <property type="match status" value="1"/>
</dbReference>
<evidence type="ECO:0000313" key="2">
    <source>
        <dbReference type="EMBL" id="MBD2778905.1"/>
    </source>
</evidence>
<dbReference type="RefSeq" id="WP_190839113.1">
    <property type="nucleotide sequence ID" value="NZ_CAWPPI010000134.1"/>
</dbReference>
<comment type="caution">
    <text evidence="2">The sequence shown here is derived from an EMBL/GenBank/DDBJ whole genome shotgun (WGS) entry which is preliminary data.</text>
</comment>